<feature type="coiled-coil region" evidence="1">
    <location>
        <begin position="147"/>
        <end position="181"/>
    </location>
</feature>
<dbReference type="AlphaFoldDB" id="A0AAU9NG71"/>
<name>A0AAU9NG71_9ASTR</name>
<dbReference type="GO" id="GO:0000390">
    <property type="term" value="P:spliceosomal complex disassembly"/>
    <property type="evidence" value="ECO:0007669"/>
    <property type="project" value="InterPro"/>
</dbReference>
<dbReference type="GO" id="GO:0003676">
    <property type="term" value="F:nucleic acid binding"/>
    <property type="evidence" value="ECO:0007669"/>
    <property type="project" value="InterPro"/>
</dbReference>
<sequence length="209" mass="24244">MKLLEKMGYRGGGLGKNAQGIVAPIEVKLRPKNMGIGFNDYKEQEPIEEIKVFPQKEKTWLKQGVLKKKEKEYITAEELLMKKQEQGLDVVEKVFDMRGPQVRVMTSLENLNAEEEQEEEKSSPIQHNIRLIVAWAKLDMKKIMWDLRKEKETVVTLQKEKEKLKDDATRQKKQLDSMEEMVYVVERLTKESLLGTLTLESVSMSFGDL</sequence>
<evidence type="ECO:0000256" key="1">
    <source>
        <dbReference type="SAM" id="Coils"/>
    </source>
</evidence>
<dbReference type="Pfam" id="PF01585">
    <property type="entry name" value="G-patch"/>
    <property type="match status" value="1"/>
</dbReference>
<dbReference type="PANTHER" id="PTHR23329:SF1">
    <property type="entry name" value="TUFTELIN-INTERACTING PROTEIN 11"/>
    <property type="match status" value="1"/>
</dbReference>
<evidence type="ECO:0000313" key="3">
    <source>
        <dbReference type="EMBL" id="CAH1436874.1"/>
    </source>
</evidence>
<feature type="domain" description="G-patch" evidence="2">
    <location>
        <begin position="1"/>
        <end position="41"/>
    </location>
</feature>
<dbReference type="PANTHER" id="PTHR23329">
    <property type="entry name" value="TUFTELIN-INTERACTING PROTEIN 11-RELATED"/>
    <property type="match status" value="1"/>
</dbReference>
<dbReference type="InterPro" id="IPR000467">
    <property type="entry name" value="G_patch_dom"/>
</dbReference>
<dbReference type="GO" id="GO:0071008">
    <property type="term" value="C:U2-type post-mRNA release spliceosomal complex"/>
    <property type="evidence" value="ECO:0007669"/>
    <property type="project" value="TreeGrafter"/>
</dbReference>
<evidence type="ECO:0000259" key="2">
    <source>
        <dbReference type="PROSITE" id="PS50174"/>
    </source>
</evidence>
<protein>
    <recommendedName>
        <fullName evidence="2">G-patch domain-containing protein</fullName>
    </recommendedName>
</protein>
<dbReference type="SMART" id="SM00443">
    <property type="entry name" value="G_patch"/>
    <property type="match status" value="1"/>
</dbReference>
<dbReference type="PROSITE" id="PS50174">
    <property type="entry name" value="G_PATCH"/>
    <property type="match status" value="1"/>
</dbReference>
<evidence type="ECO:0000313" key="4">
    <source>
        <dbReference type="Proteomes" id="UP001157418"/>
    </source>
</evidence>
<reference evidence="3 4" key="1">
    <citation type="submission" date="2022-01" db="EMBL/GenBank/DDBJ databases">
        <authorList>
            <person name="Xiong W."/>
            <person name="Schranz E."/>
        </authorList>
    </citation>
    <scope>NUCLEOTIDE SEQUENCE [LARGE SCALE GENOMIC DNA]</scope>
</reference>
<organism evidence="3 4">
    <name type="scientific">Lactuca virosa</name>
    <dbReference type="NCBI Taxonomy" id="75947"/>
    <lineage>
        <taxon>Eukaryota</taxon>
        <taxon>Viridiplantae</taxon>
        <taxon>Streptophyta</taxon>
        <taxon>Embryophyta</taxon>
        <taxon>Tracheophyta</taxon>
        <taxon>Spermatophyta</taxon>
        <taxon>Magnoliopsida</taxon>
        <taxon>eudicotyledons</taxon>
        <taxon>Gunneridae</taxon>
        <taxon>Pentapetalae</taxon>
        <taxon>asterids</taxon>
        <taxon>campanulids</taxon>
        <taxon>Asterales</taxon>
        <taxon>Asteraceae</taxon>
        <taxon>Cichorioideae</taxon>
        <taxon>Cichorieae</taxon>
        <taxon>Lactucinae</taxon>
        <taxon>Lactuca</taxon>
    </lineage>
</organism>
<accession>A0AAU9NG71</accession>
<keyword evidence="4" id="KW-1185">Reference proteome</keyword>
<keyword evidence="1" id="KW-0175">Coiled coil</keyword>
<dbReference type="Proteomes" id="UP001157418">
    <property type="component" value="Unassembled WGS sequence"/>
</dbReference>
<dbReference type="InterPro" id="IPR045211">
    <property type="entry name" value="TFP11/STIP/Ntr1"/>
</dbReference>
<comment type="caution">
    <text evidence="3">The sequence shown here is derived from an EMBL/GenBank/DDBJ whole genome shotgun (WGS) entry which is preliminary data.</text>
</comment>
<gene>
    <name evidence="3" type="ORF">LVIROSA_LOCUS23223</name>
</gene>
<proteinExistence type="predicted"/>
<dbReference type="EMBL" id="CAKMRJ010004445">
    <property type="protein sequence ID" value="CAH1436874.1"/>
    <property type="molecule type" value="Genomic_DNA"/>
</dbReference>